<dbReference type="CDD" id="cd04179">
    <property type="entry name" value="DPM_DPG-synthase_like"/>
    <property type="match status" value="1"/>
</dbReference>
<protein>
    <submittedName>
        <fullName evidence="2">Glycosyltransferase family 2 protein</fullName>
    </submittedName>
</protein>
<name>A0ABV6EWH9_9BRAD</name>
<dbReference type="Proteomes" id="UP001589775">
    <property type="component" value="Unassembled WGS sequence"/>
</dbReference>
<evidence type="ECO:0000313" key="2">
    <source>
        <dbReference type="EMBL" id="MFC0242578.1"/>
    </source>
</evidence>
<gene>
    <name evidence="2" type="ORF">ACFFJ6_18945</name>
</gene>
<dbReference type="InterPro" id="IPR050256">
    <property type="entry name" value="Glycosyltransferase_2"/>
</dbReference>
<dbReference type="EMBL" id="JBHLWM010000008">
    <property type="protein sequence ID" value="MFC0242578.1"/>
    <property type="molecule type" value="Genomic_DNA"/>
</dbReference>
<dbReference type="Pfam" id="PF00535">
    <property type="entry name" value="Glycos_transf_2"/>
    <property type="match status" value="1"/>
</dbReference>
<proteinExistence type="predicted"/>
<dbReference type="PANTHER" id="PTHR48090:SF7">
    <property type="entry name" value="RFBJ PROTEIN"/>
    <property type="match status" value="1"/>
</dbReference>
<dbReference type="PANTHER" id="PTHR48090">
    <property type="entry name" value="UNDECAPRENYL-PHOSPHATE 4-DEOXY-4-FORMAMIDO-L-ARABINOSE TRANSFERASE-RELATED"/>
    <property type="match status" value="1"/>
</dbReference>
<sequence>MNAPVPHPIAESVPIAESALAESARTPSFSSVEYGLPPTLSLPRVSFIVPTLNEALNLPHLLPRIPAWAHEVVIIDGRSTDDTVAVARKLRSDVKIVMEPRRGKGAALQAGFRAATGDIIVMLDADGSMDPDEAILFVGGLMAGADMVKGSRFLQGAGTDDMSLIRMLGNWGLTTTVRLLYGCAFSDLCYGYMAFWTRHVDTLKCDCDGFEIETLINVRALKNRLKIVEVASFEAPRISGLSNLRALPDGWRVLKTILRERILGQVAPVGYGVS</sequence>
<reference evidence="2 3" key="1">
    <citation type="submission" date="2024-09" db="EMBL/GenBank/DDBJ databases">
        <authorList>
            <person name="Sun Q."/>
            <person name="Mori K."/>
        </authorList>
    </citation>
    <scope>NUCLEOTIDE SEQUENCE [LARGE SCALE GENOMIC DNA]</scope>
    <source>
        <strain evidence="2 3">KCTC 23279</strain>
    </source>
</reference>
<dbReference type="RefSeq" id="WP_378390680.1">
    <property type="nucleotide sequence ID" value="NZ_JBHLWM010000008.1"/>
</dbReference>
<dbReference type="SUPFAM" id="SSF53448">
    <property type="entry name" value="Nucleotide-diphospho-sugar transferases"/>
    <property type="match status" value="1"/>
</dbReference>
<dbReference type="Gene3D" id="3.90.550.10">
    <property type="entry name" value="Spore Coat Polysaccharide Biosynthesis Protein SpsA, Chain A"/>
    <property type="match status" value="1"/>
</dbReference>
<evidence type="ECO:0000313" key="3">
    <source>
        <dbReference type="Proteomes" id="UP001589775"/>
    </source>
</evidence>
<comment type="caution">
    <text evidence="2">The sequence shown here is derived from an EMBL/GenBank/DDBJ whole genome shotgun (WGS) entry which is preliminary data.</text>
</comment>
<accession>A0ABV6EWH9</accession>
<feature type="domain" description="Glycosyltransferase 2-like" evidence="1">
    <location>
        <begin position="46"/>
        <end position="173"/>
    </location>
</feature>
<organism evidence="2 3">
    <name type="scientific">Rhodopseudomonas telluris</name>
    <dbReference type="NCBI Taxonomy" id="644215"/>
    <lineage>
        <taxon>Bacteria</taxon>
        <taxon>Pseudomonadati</taxon>
        <taxon>Pseudomonadota</taxon>
        <taxon>Alphaproteobacteria</taxon>
        <taxon>Hyphomicrobiales</taxon>
        <taxon>Nitrobacteraceae</taxon>
        <taxon>Rhodopseudomonas</taxon>
    </lineage>
</organism>
<evidence type="ECO:0000259" key="1">
    <source>
        <dbReference type="Pfam" id="PF00535"/>
    </source>
</evidence>
<dbReference type="InterPro" id="IPR029044">
    <property type="entry name" value="Nucleotide-diphossugar_trans"/>
</dbReference>
<dbReference type="InterPro" id="IPR001173">
    <property type="entry name" value="Glyco_trans_2-like"/>
</dbReference>
<keyword evidence="3" id="KW-1185">Reference proteome</keyword>